<evidence type="ECO:0000313" key="2">
    <source>
        <dbReference type="EMBL" id="AHK80058.1"/>
    </source>
</evidence>
<sequence>MQLGASKSTPKVASFPGEVACPKAVGRQRLEAACDRHGACLESALDWYTEDCLEDMADNPDLADLAVADALQQGMIREASPPEPPPPPEREDPGPLADLPMLHGDWTFVLARVQGRSDRAELLKEYANRWLEASAAEPIPHKRDNRGRRAANIWLREETDHGRHN</sequence>
<dbReference type="HOGENOM" id="CLU_1608547_0_0_6"/>
<dbReference type="EMBL" id="CP007268">
    <property type="protein sequence ID" value="AHK80058.1"/>
    <property type="molecule type" value="Genomic_DNA"/>
</dbReference>
<feature type="region of interest" description="Disordered" evidence="1">
    <location>
        <begin position="73"/>
        <end position="98"/>
    </location>
</feature>
<gene>
    <name evidence="2" type="ORF">M911_13855</name>
</gene>
<dbReference type="Proteomes" id="UP000019442">
    <property type="component" value="Chromosome"/>
</dbReference>
<keyword evidence="3" id="KW-1185">Reference proteome</keyword>
<name>W8KLL4_9GAMM</name>
<dbReference type="AlphaFoldDB" id="W8KLL4"/>
<dbReference type="KEGG" id="hhc:M911_13855"/>
<proteinExistence type="predicted"/>
<protein>
    <submittedName>
        <fullName evidence="2">Uncharacterized protein</fullName>
    </submittedName>
</protein>
<reference evidence="2 3" key="1">
    <citation type="journal article" date="2014" name="J Genomics">
        <title>Draft Genome Sequence of the Extremely Halophilic Phototrophic Purple Sulfur Bacterium Halorhodospira halochloris.</title>
        <authorList>
            <person name="Singh K.S."/>
            <person name="Kirksey J."/>
            <person name="Hoff W.D."/>
            <person name="Deole R."/>
        </authorList>
    </citation>
    <scope>NUCLEOTIDE SEQUENCE [LARGE SCALE GENOMIC DNA]</scope>
    <source>
        <strain evidence="2 3">A</strain>
    </source>
</reference>
<evidence type="ECO:0000256" key="1">
    <source>
        <dbReference type="SAM" id="MobiDB-lite"/>
    </source>
</evidence>
<reference evidence="3" key="2">
    <citation type="submission" date="2014-02" db="EMBL/GenBank/DDBJ databases">
        <title>Draft Genome Sequence of extremely halophilic bacteria Halorhodospira halochloris.</title>
        <authorList>
            <person name="Singh K.S."/>
        </authorList>
    </citation>
    <scope>NUCLEOTIDE SEQUENCE [LARGE SCALE GENOMIC DNA]</scope>
    <source>
        <strain evidence="3">A</strain>
    </source>
</reference>
<organism evidence="2 3">
    <name type="scientific">Ectothiorhodospira haloalkaliphila</name>
    <dbReference type="NCBI Taxonomy" id="421628"/>
    <lineage>
        <taxon>Bacteria</taxon>
        <taxon>Pseudomonadati</taxon>
        <taxon>Pseudomonadota</taxon>
        <taxon>Gammaproteobacteria</taxon>
        <taxon>Chromatiales</taxon>
        <taxon>Ectothiorhodospiraceae</taxon>
        <taxon>Ectothiorhodospira</taxon>
    </lineage>
</organism>
<accession>W8KLL4</accession>
<evidence type="ECO:0000313" key="3">
    <source>
        <dbReference type="Proteomes" id="UP000019442"/>
    </source>
</evidence>